<name>A0ABW2TD63_9ACTN</name>
<sequence>MPGADTETGIRIGVAQVGVDRTDVAANVDRVVDTLREGAAAGQRLVVFPECVLTGYLLGSRAETHAAAISAGDPRIGRIVDACREHSIHAVVGLLEEADGRVHNTALVLGPTGIIGRYRKQHLPYLGADRFVDPGADAAPRVVDTPFGRVGVMICFDLRFPESARELGLQGADVIAMPTNWPEGADILADHMVRVRALENLVHLAVADRADSESGTRFIGRSQIIAPSGAVLVDAGEQEGLFGAAIDLRDSRTKRLVIRPGEFELPVFSGRRPEMYGEITRPVTPDR</sequence>
<accession>A0ABW2TD63</accession>
<dbReference type="Gene3D" id="3.60.110.10">
    <property type="entry name" value="Carbon-nitrogen hydrolase"/>
    <property type="match status" value="1"/>
</dbReference>
<comment type="caution">
    <text evidence="3">The sequence shown here is derived from an EMBL/GenBank/DDBJ whole genome shotgun (WGS) entry which is preliminary data.</text>
</comment>
<dbReference type="Proteomes" id="UP001596514">
    <property type="component" value="Unassembled WGS sequence"/>
</dbReference>
<organism evidence="3 4">
    <name type="scientific">Streptosporangium amethystogenes subsp. fukuiense</name>
    <dbReference type="NCBI Taxonomy" id="698418"/>
    <lineage>
        <taxon>Bacteria</taxon>
        <taxon>Bacillati</taxon>
        <taxon>Actinomycetota</taxon>
        <taxon>Actinomycetes</taxon>
        <taxon>Streptosporangiales</taxon>
        <taxon>Streptosporangiaceae</taxon>
        <taxon>Streptosporangium</taxon>
    </lineage>
</organism>
<reference evidence="4" key="1">
    <citation type="journal article" date="2019" name="Int. J. Syst. Evol. Microbiol.">
        <title>The Global Catalogue of Microorganisms (GCM) 10K type strain sequencing project: providing services to taxonomists for standard genome sequencing and annotation.</title>
        <authorList>
            <consortium name="The Broad Institute Genomics Platform"/>
            <consortium name="The Broad Institute Genome Sequencing Center for Infectious Disease"/>
            <person name="Wu L."/>
            <person name="Ma J."/>
        </authorList>
    </citation>
    <scope>NUCLEOTIDE SEQUENCE [LARGE SCALE GENOMIC DNA]</scope>
    <source>
        <strain evidence="4">JCM 10083</strain>
    </source>
</reference>
<protein>
    <submittedName>
        <fullName evidence="3">Carbon-nitrogen hydrolase family protein</fullName>
    </submittedName>
</protein>
<dbReference type="CDD" id="cd07197">
    <property type="entry name" value="nitrilase"/>
    <property type="match status" value="1"/>
</dbReference>
<dbReference type="SUPFAM" id="SSF56317">
    <property type="entry name" value="Carbon-nitrogen hydrolase"/>
    <property type="match status" value="1"/>
</dbReference>
<keyword evidence="1 3" id="KW-0378">Hydrolase</keyword>
<dbReference type="InterPro" id="IPR036526">
    <property type="entry name" value="C-N_Hydrolase_sf"/>
</dbReference>
<dbReference type="EMBL" id="JBHTEE010000001">
    <property type="protein sequence ID" value="MFC7605694.1"/>
    <property type="molecule type" value="Genomic_DNA"/>
</dbReference>
<keyword evidence="4" id="KW-1185">Reference proteome</keyword>
<evidence type="ECO:0000256" key="1">
    <source>
        <dbReference type="ARBA" id="ARBA00022801"/>
    </source>
</evidence>
<dbReference type="InterPro" id="IPR003010">
    <property type="entry name" value="C-N_Hydrolase"/>
</dbReference>
<dbReference type="RefSeq" id="WP_343965852.1">
    <property type="nucleotide sequence ID" value="NZ_BAAAGK010000034.1"/>
</dbReference>
<dbReference type="GO" id="GO:0016787">
    <property type="term" value="F:hydrolase activity"/>
    <property type="evidence" value="ECO:0007669"/>
    <property type="project" value="UniProtKB-KW"/>
</dbReference>
<evidence type="ECO:0000313" key="3">
    <source>
        <dbReference type="EMBL" id="MFC7605694.1"/>
    </source>
</evidence>
<dbReference type="PANTHER" id="PTHR43674:SF16">
    <property type="entry name" value="CARBON-NITROGEN FAMILY, PUTATIVE (AFU_ORTHOLOGUE AFUA_5G02350)-RELATED"/>
    <property type="match status" value="1"/>
</dbReference>
<feature type="domain" description="CN hydrolase" evidence="2">
    <location>
        <begin position="10"/>
        <end position="248"/>
    </location>
</feature>
<evidence type="ECO:0000313" key="4">
    <source>
        <dbReference type="Proteomes" id="UP001596514"/>
    </source>
</evidence>
<dbReference type="Pfam" id="PF00795">
    <property type="entry name" value="CN_hydrolase"/>
    <property type="match status" value="1"/>
</dbReference>
<gene>
    <name evidence="3" type="ORF">ACFQVD_36890</name>
</gene>
<dbReference type="InterPro" id="IPR050345">
    <property type="entry name" value="Aliph_Amidase/BUP"/>
</dbReference>
<dbReference type="PANTHER" id="PTHR43674">
    <property type="entry name" value="NITRILASE C965.09-RELATED"/>
    <property type="match status" value="1"/>
</dbReference>
<dbReference type="PROSITE" id="PS50263">
    <property type="entry name" value="CN_HYDROLASE"/>
    <property type="match status" value="1"/>
</dbReference>
<proteinExistence type="predicted"/>
<evidence type="ECO:0000259" key="2">
    <source>
        <dbReference type="PROSITE" id="PS50263"/>
    </source>
</evidence>